<dbReference type="InterPro" id="IPR000792">
    <property type="entry name" value="Tscrpt_reg_LuxR_C"/>
</dbReference>
<evidence type="ECO:0000313" key="4">
    <source>
        <dbReference type="EMBL" id="MBK4346981.1"/>
    </source>
</evidence>
<evidence type="ECO:0000313" key="6">
    <source>
        <dbReference type="Proteomes" id="UP000636458"/>
    </source>
</evidence>
<evidence type="ECO:0000256" key="2">
    <source>
        <dbReference type="ARBA" id="ARBA00022840"/>
    </source>
</evidence>
<dbReference type="EMBL" id="JAEPES010000003">
    <property type="protein sequence ID" value="MBK4347896.1"/>
    <property type="molecule type" value="Genomic_DNA"/>
</dbReference>
<dbReference type="GO" id="GO:0005737">
    <property type="term" value="C:cytoplasm"/>
    <property type="evidence" value="ECO:0007669"/>
    <property type="project" value="TreeGrafter"/>
</dbReference>
<gene>
    <name evidence="4" type="ORF">IV501_04985</name>
    <name evidence="5" type="ORF">IV501_09640</name>
</gene>
<dbReference type="PANTHER" id="PTHR16305:SF35">
    <property type="entry name" value="TRANSCRIPTIONAL ACTIVATOR DOMAIN"/>
    <property type="match status" value="1"/>
</dbReference>
<dbReference type="InterPro" id="IPR036388">
    <property type="entry name" value="WH-like_DNA-bd_sf"/>
</dbReference>
<dbReference type="SUPFAM" id="SSF46894">
    <property type="entry name" value="C-terminal effector domain of the bipartite response regulators"/>
    <property type="match status" value="1"/>
</dbReference>
<dbReference type="Pfam" id="PF00196">
    <property type="entry name" value="GerE"/>
    <property type="match status" value="1"/>
</dbReference>
<dbReference type="InterPro" id="IPR011990">
    <property type="entry name" value="TPR-like_helical_dom_sf"/>
</dbReference>
<evidence type="ECO:0000259" key="3">
    <source>
        <dbReference type="PROSITE" id="PS50043"/>
    </source>
</evidence>
<dbReference type="SUPFAM" id="SSF48452">
    <property type="entry name" value="TPR-like"/>
    <property type="match status" value="1"/>
</dbReference>
<keyword evidence="2" id="KW-0067">ATP-binding</keyword>
<keyword evidence="6" id="KW-1185">Reference proteome</keyword>
<dbReference type="InterPro" id="IPR016032">
    <property type="entry name" value="Sig_transdc_resp-reg_C-effctor"/>
</dbReference>
<sequence length="935" mass="100065">MDELIRSLVGGQSGSCVFLSEAGAGKTRLLEYAASGGVRAVSLVGIESESGIGFAGLHRILLPFRERFSGLPAAQGNALLATFGAMDQEQPSRFLVGLATLSVLAAAAHEAPIICLIDDAQWLDQESLDVLSFVARRVSADRVGMVFAGREDHGALAGLSGMPTYYLRELDRDASLALLDSARPGGLSSLVAARIVAEANGNPLALLEVLGQLTSEQLAGRRPLPHHLQAGRGLNARYLRQLEELPQETRSFLVLASTMSTDDPSRLWRAAEILGLSEESADAAIDSGVLTIADRVTFRHPLIRSAVYDAAEPRHRRFAHTAMAAIAELDDDRDLAAWHRAAAMLAPNEVVAADLERSARRAENRGGRLAQARFLDRAAELSPGPRERGVRLLAAAEAYLAAGDGILAEALVDKAAPWLEDDTRSVDLQRMRASIAVFFLRYKNAPALLLDAVAHVDKGNVELIRSILFDALQAALVARDDTLAETTAGIAKRVLTLPFDTNADNVGRDVLLQALSTQLTVGYASAAPLSKRAVSTLFREDELHPAVLSTVTLGWFAADDLWDDAGRHDMFERAIALGRGHGDLGALRIALAGKCVGQCWTGDIEGAEQTYSEASEVSALIGVPHPATAGVLLELRAWQGREQETRDTAALTADWGAERGAGVLEVNACLGLTVLEMGLGKYESAFESAMRIYDNDPPGFGNRILPEVVEAGARTGRTDTAHRALERLADRALASGSPWALGVLARSRAVLADDTEAQSLYEEAIGLLSQTSVKTDLARAHLVYGQWLRRQRRRKDAQGHLFVAFEMFDSMGASAFAGRAHNELRAAGYHHVDVSGGQVASGLTSQEATVAQLATDGATNSEIATQMFLTTSTVEYHLSKIFRKLGITSRRQLSLALAMAVRANDGGQAAGVPAEGSASDRQRRAAAYVRYGLHS</sequence>
<dbReference type="PROSITE" id="PS50043">
    <property type="entry name" value="HTH_LUXR_2"/>
    <property type="match status" value="1"/>
</dbReference>
<evidence type="ECO:0000256" key="1">
    <source>
        <dbReference type="ARBA" id="ARBA00022741"/>
    </source>
</evidence>
<dbReference type="GO" id="GO:0004016">
    <property type="term" value="F:adenylate cyclase activity"/>
    <property type="evidence" value="ECO:0007669"/>
    <property type="project" value="TreeGrafter"/>
</dbReference>
<dbReference type="PANTHER" id="PTHR16305">
    <property type="entry name" value="TESTICULAR SOLUBLE ADENYLYL CYCLASE"/>
    <property type="match status" value="1"/>
</dbReference>
<comment type="caution">
    <text evidence="5">The sequence shown here is derived from an EMBL/GenBank/DDBJ whole genome shotgun (WGS) entry which is preliminary data.</text>
</comment>
<dbReference type="GO" id="GO:0005524">
    <property type="term" value="F:ATP binding"/>
    <property type="evidence" value="ECO:0007669"/>
    <property type="project" value="UniProtKB-KW"/>
</dbReference>
<dbReference type="AlphaFoldDB" id="A0A934W3H0"/>
<dbReference type="GO" id="GO:0003677">
    <property type="term" value="F:DNA binding"/>
    <property type="evidence" value="ECO:0007669"/>
    <property type="project" value="InterPro"/>
</dbReference>
<dbReference type="GO" id="GO:0006355">
    <property type="term" value="P:regulation of DNA-templated transcription"/>
    <property type="evidence" value="ECO:0007669"/>
    <property type="project" value="InterPro"/>
</dbReference>
<protein>
    <submittedName>
        <fullName evidence="5">AAA family ATPase</fullName>
    </submittedName>
</protein>
<dbReference type="Gene3D" id="1.10.10.10">
    <property type="entry name" value="Winged helix-like DNA-binding domain superfamily/Winged helix DNA-binding domain"/>
    <property type="match status" value="1"/>
</dbReference>
<accession>A0A934W3H0</accession>
<reference evidence="5" key="1">
    <citation type="submission" date="2021-01" db="EMBL/GenBank/DDBJ databases">
        <title>Lacisediminihabitans sp. nov. strain G11-30, isolated from Antarctic Soil.</title>
        <authorList>
            <person name="Li J."/>
        </authorList>
    </citation>
    <scope>NUCLEOTIDE SEQUENCE</scope>
    <source>
        <strain evidence="5">G11-30</strain>
    </source>
</reference>
<dbReference type="Proteomes" id="UP000636458">
    <property type="component" value="Unassembled WGS sequence"/>
</dbReference>
<dbReference type="EMBL" id="JAEPES010000001">
    <property type="protein sequence ID" value="MBK4346981.1"/>
    <property type="molecule type" value="Genomic_DNA"/>
</dbReference>
<keyword evidence="1" id="KW-0547">Nucleotide-binding</keyword>
<name>A0A934W3H0_9MICO</name>
<feature type="domain" description="HTH luxR-type" evidence="3">
    <location>
        <begin position="836"/>
        <end position="904"/>
    </location>
</feature>
<proteinExistence type="predicted"/>
<dbReference type="InterPro" id="IPR041664">
    <property type="entry name" value="AAA_16"/>
</dbReference>
<dbReference type="Pfam" id="PF13191">
    <property type="entry name" value="AAA_16"/>
    <property type="match status" value="1"/>
</dbReference>
<evidence type="ECO:0000313" key="5">
    <source>
        <dbReference type="EMBL" id="MBK4347896.1"/>
    </source>
</evidence>
<dbReference type="CDD" id="cd06170">
    <property type="entry name" value="LuxR_C_like"/>
    <property type="match status" value="1"/>
</dbReference>
<dbReference type="PRINTS" id="PR00038">
    <property type="entry name" value="HTHLUXR"/>
</dbReference>
<dbReference type="SMART" id="SM00421">
    <property type="entry name" value="HTH_LUXR"/>
    <property type="match status" value="1"/>
</dbReference>
<dbReference type="Gene3D" id="1.25.40.10">
    <property type="entry name" value="Tetratricopeptide repeat domain"/>
    <property type="match status" value="1"/>
</dbReference>
<organism evidence="5 6">
    <name type="scientific">Lacisediminihabitans changchengi</name>
    <dbReference type="NCBI Taxonomy" id="2787634"/>
    <lineage>
        <taxon>Bacteria</taxon>
        <taxon>Bacillati</taxon>
        <taxon>Actinomycetota</taxon>
        <taxon>Actinomycetes</taxon>
        <taxon>Micrococcales</taxon>
        <taxon>Microbacteriaceae</taxon>
        <taxon>Lacisediminihabitans</taxon>
    </lineage>
</organism>